<gene>
    <name evidence="6" type="ORF">M9458_020115</name>
</gene>
<keyword evidence="7" id="KW-1185">Reference proteome</keyword>
<organism evidence="6 7">
    <name type="scientific">Cirrhinus mrigala</name>
    <name type="common">Mrigala</name>
    <dbReference type="NCBI Taxonomy" id="683832"/>
    <lineage>
        <taxon>Eukaryota</taxon>
        <taxon>Metazoa</taxon>
        <taxon>Chordata</taxon>
        <taxon>Craniata</taxon>
        <taxon>Vertebrata</taxon>
        <taxon>Euteleostomi</taxon>
        <taxon>Actinopterygii</taxon>
        <taxon>Neopterygii</taxon>
        <taxon>Teleostei</taxon>
        <taxon>Ostariophysi</taxon>
        <taxon>Cypriniformes</taxon>
        <taxon>Cyprinidae</taxon>
        <taxon>Labeoninae</taxon>
        <taxon>Labeonini</taxon>
        <taxon>Cirrhinus</taxon>
    </lineage>
</organism>
<evidence type="ECO:0000256" key="3">
    <source>
        <dbReference type="ARBA" id="ARBA00022833"/>
    </source>
</evidence>
<reference evidence="6 7" key="1">
    <citation type="submission" date="2024-05" db="EMBL/GenBank/DDBJ databases">
        <title>Genome sequencing and assembly of Indian major carp, Cirrhinus mrigala (Hamilton, 1822).</title>
        <authorList>
            <person name="Mohindra V."/>
            <person name="Chowdhury L.M."/>
            <person name="Lal K."/>
            <person name="Jena J.K."/>
        </authorList>
    </citation>
    <scope>NUCLEOTIDE SEQUENCE [LARGE SCALE GENOMIC DNA]</scope>
    <source>
        <strain evidence="6">CM1030</strain>
        <tissue evidence="6">Blood</tissue>
    </source>
</reference>
<dbReference type="PROSITE" id="PS50089">
    <property type="entry name" value="ZF_RING_2"/>
    <property type="match status" value="1"/>
</dbReference>
<proteinExistence type="predicted"/>
<dbReference type="GO" id="GO:0008270">
    <property type="term" value="F:zinc ion binding"/>
    <property type="evidence" value="ECO:0007669"/>
    <property type="project" value="UniProtKB-KW"/>
</dbReference>
<evidence type="ECO:0000256" key="2">
    <source>
        <dbReference type="ARBA" id="ARBA00022771"/>
    </source>
</evidence>
<accession>A0ABD0QE07</accession>
<evidence type="ECO:0000256" key="4">
    <source>
        <dbReference type="PROSITE-ProRule" id="PRU00175"/>
    </source>
</evidence>
<dbReference type="EMBL" id="JAMKFB020000009">
    <property type="protein sequence ID" value="KAL0184419.1"/>
    <property type="molecule type" value="Genomic_DNA"/>
</dbReference>
<dbReference type="SUPFAM" id="SSF57850">
    <property type="entry name" value="RING/U-box"/>
    <property type="match status" value="1"/>
</dbReference>
<sequence>MELLEEDLTCPICCCLFEDPRVLPCSHSFCKKCLEGILDDHRSNVRRVERKP</sequence>
<evidence type="ECO:0000313" key="6">
    <source>
        <dbReference type="EMBL" id="KAL0184419.1"/>
    </source>
</evidence>
<dbReference type="Proteomes" id="UP001529510">
    <property type="component" value="Unassembled WGS sequence"/>
</dbReference>
<keyword evidence="3" id="KW-0862">Zinc</keyword>
<comment type="caution">
    <text evidence="6">The sequence shown here is derived from an EMBL/GenBank/DDBJ whole genome shotgun (WGS) entry which is preliminary data.</text>
</comment>
<dbReference type="InterPro" id="IPR047153">
    <property type="entry name" value="TRIM45/56/19-like"/>
</dbReference>
<dbReference type="AlphaFoldDB" id="A0ABD0QE07"/>
<feature type="domain" description="RING-type" evidence="5">
    <location>
        <begin position="10"/>
        <end position="34"/>
    </location>
</feature>
<keyword evidence="2 4" id="KW-0863">Zinc-finger</keyword>
<keyword evidence="1" id="KW-0479">Metal-binding</keyword>
<dbReference type="PANTHER" id="PTHR25462:SF229">
    <property type="entry name" value="TRANSCRIPTION INTERMEDIARY FACTOR 1-BETA"/>
    <property type="match status" value="1"/>
</dbReference>
<feature type="non-terminal residue" evidence="6">
    <location>
        <position position="52"/>
    </location>
</feature>
<evidence type="ECO:0000259" key="5">
    <source>
        <dbReference type="PROSITE" id="PS50089"/>
    </source>
</evidence>
<dbReference type="InterPro" id="IPR013083">
    <property type="entry name" value="Znf_RING/FYVE/PHD"/>
</dbReference>
<evidence type="ECO:0000256" key="1">
    <source>
        <dbReference type="ARBA" id="ARBA00022723"/>
    </source>
</evidence>
<dbReference type="Gene3D" id="3.30.40.10">
    <property type="entry name" value="Zinc/RING finger domain, C3HC4 (zinc finger)"/>
    <property type="match status" value="1"/>
</dbReference>
<dbReference type="InterPro" id="IPR001841">
    <property type="entry name" value="Znf_RING"/>
</dbReference>
<dbReference type="PROSITE" id="PS00518">
    <property type="entry name" value="ZF_RING_1"/>
    <property type="match status" value="1"/>
</dbReference>
<dbReference type="Pfam" id="PF13445">
    <property type="entry name" value="zf-RING_UBOX"/>
    <property type="match status" value="1"/>
</dbReference>
<dbReference type="InterPro" id="IPR027370">
    <property type="entry name" value="Znf-RING_euk"/>
</dbReference>
<evidence type="ECO:0000313" key="7">
    <source>
        <dbReference type="Proteomes" id="UP001529510"/>
    </source>
</evidence>
<dbReference type="InterPro" id="IPR017907">
    <property type="entry name" value="Znf_RING_CS"/>
</dbReference>
<dbReference type="PANTHER" id="PTHR25462">
    <property type="entry name" value="BONUS, ISOFORM C-RELATED"/>
    <property type="match status" value="1"/>
</dbReference>
<name>A0ABD0QE07_CIRMR</name>
<protein>
    <recommendedName>
        <fullName evidence="5">RING-type domain-containing protein</fullName>
    </recommendedName>
</protein>